<dbReference type="AlphaFoldDB" id="A0A9N9IBA1"/>
<dbReference type="EMBL" id="CAJVPP010015739">
    <property type="protein sequence ID" value="CAG8727722.1"/>
    <property type="molecule type" value="Genomic_DNA"/>
</dbReference>
<proteinExistence type="predicted"/>
<protein>
    <submittedName>
        <fullName evidence="1">1247_t:CDS:1</fullName>
    </submittedName>
</protein>
<feature type="non-terminal residue" evidence="1">
    <location>
        <position position="1"/>
    </location>
</feature>
<gene>
    <name evidence="1" type="ORF">FMOSSE_LOCUS15463</name>
</gene>
<keyword evidence="2" id="KW-1185">Reference proteome</keyword>
<name>A0A9N9IBA1_FUNMO</name>
<reference evidence="1" key="1">
    <citation type="submission" date="2021-06" db="EMBL/GenBank/DDBJ databases">
        <authorList>
            <person name="Kallberg Y."/>
            <person name="Tangrot J."/>
            <person name="Rosling A."/>
        </authorList>
    </citation>
    <scope>NUCLEOTIDE SEQUENCE</scope>
    <source>
        <strain evidence="1">87-6 pot B 2015</strain>
    </source>
</reference>
<comment type="caution">
    <text evidence="1">The sequence shown here is derived from an EMBL/GenBank/DDBJ whole genome shotgun (WGS) entry which is preliminary data.</text>
</comment>
<sequence length="48" mass="5660">LIFNTCVYFHYVANLVGENSSQKLLRRFYINLNRRTVVNDIVQAIQSK</sequence>
<feature type="non-terminal residue" evidence="1">
    <location>
        <position position="48"/>
    </location>
</feature>
<evidence type="ECO:0000313" key="1">
    <source>
        <dbReference type="EMBL" id="CAG8727722.1"/>
    </source>
</evidence>
<accession>A0A9N9IBA1</accession>
<dbReference type="Proteomes" id="UP000789375">
    <property type="component" value="Unassembled WGS sequence"/>
</dbReference>
<organism evidence="1 2">
    <name type="scientific">Funneliformis mosseae</name>
    <name type="common">Endomycorrhizal fungus</name>
    <name type="synonym">Glomus mosseae</name>
    <dbReference type="NCBI Taxonomy" id="27381"/>
    <lineage>
        <taxon>Eukaryota</taxon>
        <taxon>Fungi</taxon>
        <taxon>Fungi incertae sedis</taxon>
        <taxon>Mucoromycota</taxon>
        <taxon>Glomeromycotina</taxon>
        <taxon>Glomeromycetes</taxon>
        <taxon>Glomerales</taxon>
        <taxon>Glomeraceae</taxon>
        <taxon>Funneliformis</taxon>
    </lineage>
</organism>
<evidence type="ECO:0000313" key="2">
    <source>
        <dbReference type="Proteomes" id="UP000789375"/>
    </source>
</evidence>